<organism evidence="8 9">
    <name type="scientific">Agrocybe pediades</name>
    <dbReference type="NCBI Taxonomy" id="84607"/>
    <lineage>
        <taxon>Eukaryota</taxon>
        <taxon>Fungi</taxon>
        <taxon>Dikarya</taxon>
        <taxon>Basidiomycota</taxon>
        <taxon>Agaricomycotina</taxon>
        <taxon>Agaricomycetes</taxon>
        <taxon>Agaricomycetidae</taxon>
        <taxon>Agaricales</taxon>
        <taxon>Agaricineae</taxon>
        <taxon>Strophariaceae</taxon>
        <taxon>Agrocybe</taxon>
    </lineage>
</organism>
<name>A0A8H4QG69_9AGAR</name>
<dbReference type="SUPFAM" id="SSF56112">
    <property type="entry name" value="Protein kinase-like (PK-like)"/>
    <property type="match status" value="1"/>
</dbReference>
<proteinExistence type="predicted"/>
<sequence length="596" mass="67216">MPPSKLPVAVEPPSFAPYLKGMLDFSLHPDMTQRKSCATLEPEDTPLTFYDRHISSNLICKQVSALSSLVQSLSKLCDDAHREGHAFSQMEYRKLHDLPPEPLEYGKAHTIGDYYESPDAKTWDSALGENAQLVRTRAIPHATIKQICDLHQRFPTAALWHFYPMTPSGKYILKDMHPQNPFHWESSRATGYWNVSSKTPPSDASQGILNRHKDSVKGGVPFSGKQNRKRPLGIRDPDTTPLDCKLKQKRLSVVNINRQPARTGRRRTDVHQFIQHAWSRAVTFDSTFIVFNCGLYERIGIRHRASQTLFLSPLIEPINSRHPSYGKLHVGLHVTIIQDLLDRSEHDLPKKRQKAEAPPPPDNVSYVKVKEEMRKRELALGTLNYGIYCSPIPATFFRLKPSCAPEYMDLTLSEPIGEGAVGVARAATVSLALETGEVLEHRVIIKLAFSNVQKEKIRHEYGVYEHLANVGHVQGIVQVHDLFEDPDSRTLALIMEDGGQSLANLNKLEGSGKNKVTGADRRTCLKALKSLHKAGVRHRDIRPANILFDAHRRVSIIDFDCATFDPLDMEQENLDDEICRMKEVLDGNYVDGLWVS</sequence>
<dbReference type="PANTHER" id="PTHR24349">
    <property type="entry name" value="SERINE/THREONINE-PROTEIN KINASE"/>
    <property type="match status" value="1"/>
</dbReference>
<evidence type="ECO:0000256" key="1">
    <source>
        <dbReference type="ARBA" id="ARBA00022527"/>
    </source>
</evidence>
<dbReference type="SMART" id="SM00220">
    <property type="entry name" value="S_TKc"/>
    <property type="match status" value="1"/>
</dbReference>
<dbReference type="PROSITE" id="PS50011">
    <property type="entry name" value="PROTEIN_KINASE_DOM"/>
    <property type="match status" value="1"/>
</dbReference>
<accession>A0A8H4QG69</accession>
<dbReference type="GO" id="GO:0004674">
    <property type="term" value="F:protein serine/threonine kinase activity"/>
    <property type="evidence" value="ECO:0007669"/>
    <property type="project" value="UniProtKB-KW"/>
</dbReference>
<evidence type="ECO:0000256" key="3">
    <source>
        <dbReference type="ARBA" id="ARBA00022741"/>
    </source>
</evidence>
<keyword evidence="3" id="KW-0547">Nucleotide-binding</keyword>
<comment type="caution">
    <text evidence="8">The sequence shown here is derived from an EMBL/GenBank/DDBJ whole genome shotgun (WGS) entry which is preliminary data.</text>
</comment>
<dbReference type="Proteomes" id="UP000521872">
    <property type="component" value="Unassembled WGS sequence"/>
</dbReference>
<dbReference type="Pfam" id="PF00069">
    <property type="entry name" value="Pkinase"/>
    <property type="match status" value="1"/>
</dbReference>
<evidence type="ECO:0000259" key="7">
    <source>
        <dbReference type="PROSITE" id="PS50011"/>
    </source>
</evidence>
<keyword evidence="9" id="KW-1185">Reference proteome</keyword>
<feature type="region of interest" description="Disordered" evidence="6">
    <location>
        <begin position="213"/>
        <end position="239"/>
    </location>
</feature>
<dbReference type="InterPro" id="IPR011009">
    <property type="entry name" value="Kinase-like_dom_sf"/>
</dbReference>
<evidence type="ECO:0000256" key="5">
    <source>
        <dbReference type="ARBA" id="ARBA00022840"/>
    </source>
</evidence>
<keyword evidence="1" id="KW-0723">Serine/threonine-protein kinase</keyword>
<dbReference type="Gene3D" id="3.30.200.20">
    <property type="entry name" value="Phosphorylase Kinase, domain 1"/>
    <property type="match status" value="1"/>
</dbReference>
<dbReference type="InterPro" id="IPR050205">
    <property type="entry name" value="CDPK_Ser/Thr_kinases"/>
</dbReference>
<dbReference type="GO" id="GO:0005524">
    <property type="term" value="F:ATP binding"/>
    <property type="evidence" value="ECO:0007669"/>
    <property type="project" value="UniProtKB-KW"/>
</dbReference>
<dbReference type="AlphaFoldDB" id="A0A8H4QG69"/>
<evidence type="ECO:0000256" key="4">
    <source>
        <dbReference type="ARBA" id="ARBA00022777"/>
    </source>
</evidence>
<reference evidence="8 9" key="1">
    <citation type="submission" date="2019-12" db="EMBL/GenBank/DDBJ databases">
        <authorList>
            <person name="Floudas D."/>
            <person name="Bentzer J."/>
            <person name="Ahren D."/>
            <person name="Johansson T."/>
            <person name="Persson P."/>
            <person name="Tunlid A."/>
        </authorList>
    </citation>
    <scope>NUCLEOTIDE SEQUENCE [LARGE SCALE GENOMIC DNA]</scope>
    <source>
        <strain evidence="8 9">CBS 102.39</strain>
    </source>
</reference>
<keyword evidence="5" id="KW-0067">ATP-binding</keyword>
<dbReference type="EMBL" id="JAACJL010000059">
    <property type="protein sequence ID" value="KAF4610101.1"/>
    <property type="molecule type" value="Genomic_DNA"/>
</dbReference>
<evidence type="ECO:0000256" key="6">
    <source>
        <dbReference type="SAM" id="MobiDB-lite"/>
    </source>
</evidence>
<feature type="domain" description="Protein kinase" evidence="7">
    <location>
        <begin position="410"/>
        <end position="596"/>
    </location>
</feature>
<dbReference type="InterPro" id="IPR000719">
    <property type="entry name" value="Prot_kinase_dom"/>
</dbReference>
<evidence type="ECO:0000313" key="9">
    <source>
        <dbReference type="Proteomes" id="UP000521872"/>
    </source>
</evidence>
<evidence type="ECO:0000313" key="8">
    <source>
        <dbReference type="EMBL" id="KAF4610101.1"/>
    </source>
</evidence>
<gene>
    <name evidence="8" type="ORF">D9613_010624</name>
</gene>
<keyword evidence="2" id="KW-0808">Transferase</keyword>
<dbReference type="Gene3D" id="1.10.510.10">
    <property type="entry name" value="Transferase(Phosphotransferase) domain 1"/>
    <property type="match status" value="1"/>
</dbReference>
<protein>
    <recommendedName>
        <fullName evidence="7">Protein kinase domain-containing protein</fullName>
    </recommendedName>
</protein>
<dbReference type="InterPro" id="IPR008266">
    <property type="entry name" value="Tyr_kinase_AS"/>
</dbReference>
<keyword evidence="4" id="KW-0418">Kinase</keyword>
<evidence type="ECO:0000256" key="2">
    <source>
        <dbReference type="ARBA" id="ARBA00022679"/>
    </source>
</evidence>
<dbReference type="PROSITE" id="PS00109">
    <property type="entry name" value="PROTEIN_KINASE_TYR"/>
    <property type="match status" value="1"/>
</dbReference>